<sequence>MAESTPRPRRGDRSPWNWLLVLPVVVPLLTFVFNEDKPRLAGFPFFYWAQLAFIILGVASTTVVYLMTRRDTGSKGD</sequence>
<evidence type="ECO:0000313" key="3">
    <source>
        <dbReference type="Proteomes" id="UP001501822"/>
    </source>
</evidence>
<dbReference type="Pfam" id="PF11755">
    <property type="entry name" value="DUF3311"/>
    <property type="match status" value="1"/>
</dbReference>
<comment type="caution">
    <text evidence="2">The sequence shown here is derived from an EMBL/GenBank/DDBJ whole genome shotgun (WGS) entry which is preliminary data.</text>
</comment>
<feature type="transmembrane region" description="Helical" evidence="1">
    <location>
        <begin position="16"/>
        <end position="33"/>
    </location>
</feature>
<keyword evidence="3" id="KW-1185">Reference proteome</keyword>
<keyword evidence="1" id="KW-1133">Transmembrane helix</keyword>
<dbReference type="RefSeq" id="WP_252808115.1">
    <property type="nucleotide sequence ID" value="NZ_BAAABM010000019.1"/>
</dbReference>
<organism evidence="2 3">
    <name type="scientific">Actinoallomurus spadix</name>
    <dbReference type="NCBI Taxonomy" id="79912"/>
    <lineage>
        <taxon>Bacteria</taxon>
        <taxon>Bacillati</taxon>
        <taxon>Actinomycetota</taxon>
        <taxon>Actinomycetes</taxon>
        <taxon>Streptosporangiales</taxon>
        <taxon>Thermomonosporaceae</taxon>
        <taxon>Actinoallomurus</taxon>
    </lineage>
</organism>
<evidence type="ECO:0008006" key="4">
    <source>
        <dbReference type="Google" id="ProtNLM"/>
    </source>
</evidence>
<protein>
    <recommendedName>
        <fullName evidence="4">DUF3311 domain-containing protein</fullName>
    </recommendedName>
</protein>
<dbReference type="EMBL" id="BAAABM010000019">
    <property type="protein sequence ID" value="GAA0339010.1"/>
    <property type="molecule type" value="Genomic_DNA"/>
</dbReference>
<name>A0ABP3G805_9ACTN</name>
<evidence type="ECO:0000256" key="1">
    <source>
        <dbReference type="SAM" id="Phobius"/>
    </source>
</evidence>
<feature type="transmembrane region" description="Helical" evidence="1">
    <location>
        <begin position="45"/>
        <end position="67"/>
    </location>
</feature>
<keyword evidence="1" id="KW-0812">Transmembrane</keyword>
<dbReference type="Proteomes" id="UP001501822">
    <property type="component" value="Unassembled WGS sequence"/>
</dbReference>
<gene>
    <name evidence="2" type="ORF">GCM10010151_30820</name>
</gene>
<accession>A0ABP3G805</accession>
<keyword evidence="1" id="KW-0472">Membrane</keyword>
<proteinExistence type="predicted"/>
<evidence type="ECO:0000313" key="2">
    <source>
        <dbReference type="EMBL" id="GAA0339010.1"/>
    </source>
</evidence>
<reference evidence="3" key="1">
    <citation type="journal article" date="2019" name="Int. J. Syst. Evol. Microbiol.">
        <title>The Global Catalogue of Microorganisms (GCM) 10K type strain sequencing project: providing services to taxonomists for standard genome sequencing and annotation.</title>
        <authorList>
            <consortium name="The Broad Institute Genomics Platform"/>
            <consortium name="The Broad Institute Genome Sequencing Center for Infectious Disease"/>
            <person name="Wu L."/>
            <person name="Ma J."/>
        </authorList>
    </citation>
    <scope>NUCLEOTIDE SEQUENCE [LARGE SCALE GENOMIC DNA]</scope>
    <source>
        <strain evidence="3">JCM 3146</strain>
    </source>
</reference>
<dbReference type="InterPro" id="IPR021741">
    <property type="entry name" value="DUF3311"/>
</dbReference>